<dbReference type="Proteomes" id="UP000324091">
    <property type="component" value="Chromosome 1"/>
</dbReference>
<dbReference type="PROSITE" id="PS50853">
    <property type="entry name" value="FN3"/>
    <property type="match status" value="40"/>
</dbReference>
<feature type="domain" description="Fibronectin type-III" evidence="5">
    <location>
        <begin position="537"/>
        <end position="636"/>
    </location>
</feature>
<protein>
    <submittedName>
        <fullName evidence="6">Titin</fullName>
    </submittedName>
</protein>
<feature type="domain" description="Fibronectin type-III" evidence="5">
    <location>
        <begin position="1332"/>
        <end position="1427"/>
    </location>
</feature>
<evidence type="ECO:0000256" key="1">
    <source>
        <dbReference type="ARBA" id="ARBA00022737"/>
    </source>
</evidence>
<dbReference type="InterPro" id="IPR013783">
    <property type="entry name" value="Ig-like_fold"/>
</dbReference>
<feature type="domain" description="Fibronectin type-III" evidence="5">
    <location>
        <begin position="4959"/>
        <end position="5053"/>
    </location>
</feature>
<dbReference type="FunFam" id="2.60.40.10:FF:000011">
    <property type="entry name" value="Titin b"/>
    <property type="match status" value="3"/>
</dbReference>
<dbReference type="InterPro" id="IPR003961">
    <property type="entry name" value="FN3_dom"/>
</dbReference>
<feature type="domain" description="Fibronectin type-III" evidence="5">
    <location>
        <begin position="3387"/>
        <end position="3484"/>
    </location>
</feature>
<feature type="region of interest" description="Disordered" evidence="3">
    <location>
        <begin position="22"/>
        <end position="54"/>
    </location>
</feature>
<dbReference type="FunFam" id="2.60.40.10:FF:000002">
    <property type="entry name" value="Titin a"/>
    <property type="match status" value="8"/>
</dbReference>
<dbReference type="EMBL" id="RHFK02000001">
    <property type="protein sequence ID" value="TWW80211.1"/>
    <property type="molecule type" value="Genomic_DNA"/>
</dbReference>
<dbReference type="PRINTS" id="PR00014">
    <property type="entry name" value="FNTYPEIII"/>
</dbReference>
<dbReference type="FunFam" id="2.60.40.10:FF:000635">
    <property type="entry name" value="Titin b"/>
    <property type="match status" value="1"/>
</dbReference>
<feature type="domain" description="Fibronectin type-III" evidence="5">
    <location>
        <begin position="1037"/>
        <end position="1132"/>
    </location>
</feature>
<feature type="domain" description="Fibronectin type-III" evidence="5">
    <location>
        <begin position="1701"/>
        <end position="1793"/>
    </location>
</feature>
<feature type="domain" description="Ig-like" evidence="4">
    <location>
        <begin position="436"/>
        <end position="530"/>
    </location>
</feature>
<feature type="domain" description="Fibronectin type-III" evidence="5">
    <location>
        <begin position="4755"/>
        <end position="4848"/>
    </location>
</feature>
<dbReference type="GO" id="GO:0048738">
    <property type="term" value="P:cardiac muscle tissue development"/>
    <property type="evidence" value="ECO:0007669"/>
    <property type="project" value="TreeGrafter"/>
</dbReference>
<feature type="compositionally biased region" description="Pro residues" evidence="3">
    <location>
        <begin position="3148"/>
        <end position="3157"/>
    </location>
</feature>
<feature type="domain" description="Fibronectin type-III" evidence="5">
    <location>
        <begin position="4068"/>
        <end position="4163"/>
    </location>
</feature>
<proteinExistence type="predicted"/>
<dbReference type="InterPro" id="IPR036116">
    <property type="entry name" value="FN3_sf"/>
</dbReference>
<feature type="domain" description="Fibronectin type-III" evidence="5">
    <location>
        <begin position="2789"/>
        <end position="2889"/>
    </location>
</feature>
<feature type="domain" description="Ig-like" evidence="4">
    <location>
        <begin position="840"/>
        <end position="927"/>
    </location>
</feature>
<dbReference type="PANTHER" id="PTHR14340:SF9">
    <property type="entry name" value="FIBRONECTIN TYPE-III DOMAIN-CONTAINING PROTEIN"/>
    <property type="match status" value="1"/>
</dbReference>
<feature type="domain" description="Fibronectin type-III" evidence="5">
    <location>
        <begin position="3485"/>
        <end position="3583"/>
    </location>
</feature>
<keyword evidence="2" id="KW-0393">Immunoglobulin domain</keyword>
<dbReference type="FunFam" id="2.60.40.10:FF:000003">
    <property type="entry name" value="Titin isoform E"/>
    <property type="match status" value="12"/>
</dbReference>
<feature type="domain" description="Fibronectin type-III" evidence="5">
    <location>
        <begin position="4460"/>
        <end position="4552"/>
    </location>
</feature>
<feature type="domain" description="Fibronectin type-III" evidence="5">
    <location>
        <begin position="232"/>
        <end position="326"/>
    </location>
</feature>
<keyword evidence="7" id="KW-1185">Reference proteome</keyword>
<feature type="domain" description="Fibronectin type-III" evidence="5">
    <location>
        <begin position="5355"/>
        <end position="5434"/>
    </location>
</feature>
<dbReference type="Pfam" id="PF00041">
    <property type="entry name" value="fn3"/>
    <property type="match status" value="37"/>
</dbReference>
<feature type="domain" description="Fibronectin type-III" evidence="5">
    <location>
        <begin position="2991"/>
        <end position="3086"/>
    </location>
</feature>
<feature type="domain" description="Fibronectin type-III" evidence="5">
    <location>
        <begin position="2589"/>
        <end position="2684"/>
    </location>
</feature>
<feature type="domain" description="Fibronectin type-III" evidence="5">
    <location>
        <begin position="26"/>
        <end position="122"/>
    </location>
</feature>
<dbReference type="Gene3D" id="2.60.40.10">
    <property type="entry name" value="Immunoglobulins"/>
    <property type="match status" value="53"/>
</dbReference>
<dbReference type="FunFam" id="2.60.40.10:FF:000031">
    <property type="entry name" value="Myosin-binding protein C, slow type"/>
    <property type="match status" value="2"/>
</dbReference>
<dbReference type="SUPFAM" id="SSF48726">
    <property type="entry name" value="Immunoglobulin"/>
    <property type="match status" value="14"/>
</dbReference>
<comment type="caution">
    <text evidence="6">The sequence shown here is derived from an EMBL/GenBank/DDBJ whole genome shotgun (WGS) entry which is preliminary data.</text>
</comment>
<reference evidence="6 7" key="1">
    <citation type="submission" date="2019-04" db="EMBL/GenBank/DDBJ databases">
        <title>Chromosome genome assembly for Takifugu flavidus.</title>
        <authorList>
            <person name="Xiao S."/>
        </authorList>
    </citation>
    <scope>NUCLEOTIDE SEQUENCE [LARGE SCALE GENOMIC DNA]</scope>
    <source>
        <strain evidence="6">HTHZ2018</strain>
        <tissue evidence="6">Muscle</tissue>
    </source>
</reference>
<evidence type="ECO:0000313" key="6">
    <source>
        <dbReference type="EMBL" id="TWW80211.1"/>
    </source>
</evidence>
<feature type="domain" description="Fibronectin type-III" evidence="5">
    <location>
        <begin position="2097"/>
        <end position="2192"/>
    </location>
</feature>
<dbReference type="Pfam" id="PF07679">
    <property type="entry name" value="I-set"/>
    <property type="match status" value="12"/>
</dbReference>
<dbReference type="FunFam" id="2.60.40.10:FF:001343">
    <property type="entry name" value="titin isoform X1"/>
    <property type="match status" value="1"/>
</dbReference>
<dbReference type="GO" id="GO:0045214">
    <property type="term" value="P:sarcomere organization"/>
    <property type="evidence" value="ECO:0007669"/>
    <property type="project" value="TreeGrafter"/>
</dbReference>
<feature type="compositionally biased region" description="Pro residues" evidence="3">
    <location>
        <begin position="4940"/>
        <end position="4950"/>
    </location>
</feature>
<dbReference type="InterPro" id="IPR036179">
    <property type="entry name" value="Ig-like_dom_sf"/>
</dbReference>
<feature type="domain" description="Fibronectin type-III" evidence="5">
    <location>
        <begin position="5058"/>
        <end position="5153"/>
    </location>
</feature>
<feature type="domain" description="Fibronectin type-III" evidence="5">
    <location>
        <begin position="5156"/>
        <end position="5252"/>
    </location>
</feature>
<feature type="domain" description="Ig-like" evidence="4">
    <location>
        <begin position="2491"/>
        <end position="2582"/>
    </location>
</feature>
<feature type="domain" description="Ig-like" evidence="4">
    <location>
        <begin position="2894"/>
        <end position="2980"/>
    </location>
</feature>
<evidence type="ECO:0000259" key="4">
    <source>
        <dbReference type="PROSITE" id="PS50835"/>
    </source>
</evidence>
<dbReference type="InterPro" id="IPR003598">
    <property type="entry name" value="Ig_sub2"/>
</dbReference>
<feature type="domain" description="Fibronectin type-III" evidence="5">
    <location>
        <begin position="332"/>
        <end position="432"/>
    </location>
</feature>
<feature type="domain" description="Ig-like" evidence="4">
    <location>
        <begin position="1797"/>
        <end position="1884"/>
    </location>
</feature>
<dbReference type="GO" id="GO:0008307">
    <property type="term" value="F:structural constituent of muscle"/>
    <property type="evidence" value="ECO:0007669"/>
    <property type="project" value="TreeGrafter"/>
</dbReference>
<feature type="domain" description="Fibronectin type-III" evidence="5">
    <location>
        <begin position="3681"/>
        <end position="3779"/>
    </location>
</feature>
<dbReference type="SMART" id="SM00408">
    <property type="entry name" value="IGc2"/>
    <property type="match status" value="12"/>
</dbReference>
<feature type="domain" description="Ig-like" evidence="4">
    <location>
        <begin position="3586"/>
        <end position="3677"/>
    </location>
</feature>
<sequence>MIAPQAPPRWAFVACVIHSAADPPSSPGTPEVKDKTKNSITLTWSPPDRDGGSPIKGYIIEVHEEGCSDWRRVNPTDKLHPSNELLIPDLKEGKPCKFRIYAVNAAGNSEPARSAEILTQDILIEPTVTLDVSAHDLLNCRAASTIRIPATITGRPLPKVTWTFDGTAETEKKDDLHTLPVDSEIHSSGTTSVVTIPVSKLTHSGRYIINAESPAGHKVVKVRVAVLDLPGPPRELKVSDVTRGTCRLTWKSPLCDGGERVKSYFIEKKTVNGKAWTKVNPACAAQSLVVPDLINGQEYLFRIRAENRFGFGPFAQTIEGTKARDPINPPDPPTRLKIQNVRKDNVTLTWKAPKNDGGSPVTHYSVDLLCWDASGTQKEHWRRCNRRDVESTKFKVEDLTQGDEYEFRVVAYNVAGPSRPSTTAGPIVVQDQSCAPSIELQEFMEVEQGSDISIVAKIRGCPFPTLTWYKAPPHKSDSRVEVEYDEHINKMVSDDSCTLLIQQGKRPDTGLYTLTASNSLGKASKEIRLNVLGRPGPPSAPIKFEEIGAEKITLSWLPPKDDGGSKVTNYVIWRRVANRKTWVPVTSEPKERIWTVENLMTGHEYVFRIMAQNKYGVGEPLDSEPEVARDLYTVPGQCEKPTVTNITMDSMTINWEEPEEDGGTPITGYWLERKETTGKRWTRVTRDPIRPMGLGESFVVTGLIEGSEYLFRVTAINAAGPGPASPSTDPVFARDPVSPPSPPIPKVSDWSSSTVDLTWIPPLKDGGSKILGYWVEYKEEGVEAWVKAKDTEIRGTRFVITGLKTGGQYRFRVTAFNVAGRGEPGEVPEVLEVNDRTIGPEVDLDASVKERMVVHAGGVIRIIAYVSGQPTPEIIWSRDGSALPLEAKVETTVISSALIIKPCSRKHLGVYTLTAKNAGGEKTKTVTVEVLDVPGPVGIPFTAENLSSDSCKLNWFFPENDGGSPISNYVVEKREAERKAWTSVSFTASRTNAVAHGLTNGKSYFFRVAAENAIGIGPFMETAAEVVIKEPISVPDRPEELEVTRVTKDLIGVTWKPPKSDGGSEVTMYILEARMIGKDKYSRLTKEKLLERKYTYDGLREGDTYEFRVLAVNEVGPSKPSFCTKPITCKDELEPPTIELDFRDKIIIRVGESCLLQGRYTGKPPPSIAWYRDDEEVKADKHVMFKNTVTTMSLGLMKAQREHSGRYVVVVENSTGSRKGVCKVTVVDRPTPPVGPVIFEEVHREYMIISWKPPLDSGGVDVSNYIIEKRDTNRDMWTTVTSATTKTTCKIPKLTEGREYIMRISAENMYGISDPLESEEMRAKDLFRVPEAPEMPTVREVYATNALVLWNRPRDGGKPITNYILEKKETTAKRWSRATREPLYPATQFRVQDLVEGCEYEFRVMAENELGTGDPSEPSKPILAKDPIVFISIPTVCPSPPVTPEAYDKTKDSVSLKWKLPRHDGKGRIFGYLVEYKKPGSVEWIQANESPEQCPNLDYVVTGLNDGQEYVFRIFTVNAAGKSDPAYIKEPIKVHDRLEEPELLLDANMARDHLAMLGTDITLSATIKGVPTPVVSWKKNSGDVPSHVTVLVTATSSKVFIPKNLVVSEVTSESAYLTWKAPEDNGGAVISHYVVEKKDVAAEKWVPVSAANKKLSLMAMYLIEGIQYLFRVAAENQFGRSEYVVTKTPVKAVDPLYPPGPPKNLHHTDADKTEVWLAWEWPDRTGGSEITGFILEYQEDGQTDWLTYKTVSNNHAHVTSLEEGKTYRYRVKAQNAIGVSRPDTSVPITCQEKTLPPTIQVDVKLIEGVVAKAGTTILLPAKMTGIPSPTAKWMTDGKEIISEGRCHVETAGSSTILTISECQRGDTGEYVLTVSNPAGSKTVALHVTVLDLPGPPVGPINILEVTPDYMMIQWRAPKDDGGTPVTNYVVEKKDVKKPWEPWSVVSSSGTSTKAKVSRLEKGREYVVRVRAENKIGIGTGLESPPTIAKHMFNPPGPPGLPVCSDITENAVTVEWTLPDYDGGSPISGYVIERREMTGKWIRVNKTPVLDLRYRVSGLFEGNSYEFRVFAENVAGISDPSLTSDPIKATRAITRPGPPGNPKLKDWSKSYADICWTKPTRDGGSPVLGYVVEAQKSGSAQWDRINKDLIKICAYRVPGLIEGMEYRFRIKATNKVGESEPRELAETVLAKDILVPPEVVVDVSCRESLTIRAGQILNLITRVKGRPDPEITWTKDARALSRDKRTEINSNHPLCELVISDAVRSDYGKYAIVAKNSSGQAQATIIVNVLDTPGACQNLKVTYVTKNSSMVSWENPEDNGGTEITQYIIECRQPSQRGWTLVSNDCTKRLFKAPLTEGCEYFFRVSAENKIGAGPFTETKTPVLAVDPIEKPGEPIDFHISEIGKTFCFLKWKKPDYDGGSRNLGYHVEKKPKEAEEWERLHKGAIKETHFMADRCIENQMYQFRVQTKNEGGESNWVTTAEVLVKEQIVEPEIKIKLDGTLVVKAGDSIPIEANVKGKPQPDVKWTKDDSTEEIKKTPRVQIEIGPDFSKLLLTGARRTDSGKYVVSATNSAGSCSAFAKVSVLDKPGPIRDLKVSGITNDRCHVSWEVPEDDGGCDIYNYIIEKCETKRGVWSVHSNAVITNKTKVTRLIEGNEYIFRVRAENKMGPGPAVQSEAIVAGTQFSVPDAPETPEVIKIAKEEMTLQWSEPEKDGGKPITGYLLEKREEHAVRWSPVNKDPTPATRFTVTGILPLHDYQYRVKAVNEIGISCPSKSTRAVTAKDAVGPPAPPSNLKVLDSTRSTVTLGWTKPASTGGAPIIGYVVEMRPQGSAKKGDDGWKRCNVAAQLVVCNFTVTSLDSQLAYEFRVSAQNQVGMSLPCDLKEAVIPKEILEAPEIDLDAKLKQGLTVRATCPIRLCATVRGRPPPKVAWRRMGIDNVVRKGKVDIIDTMTFLLIPDSTRDDSGKYCLTVQSPAGEKAVFVNVKVLDSPGPVMNLEATDIKQTSAMLSWTPPENDGGSEILHYVVEKREIDRKTWATVKAEVERDKIPYKVSGLTPGTEYYFRVTAVNEYGSGVPRVSATSYLASDPVSKPDPCERIEVLEITRNSATVGWVKPARDGGAKIDGYVIEYTEVKPPPEPPAAVEVPEGEPAPPPPPQLPDLEDEEVEPEKEVWNAYTTVKDLKISVSGLKEGKRYKFRVAAKNIMGLSLFTETREPVEIKEQMLEPTILMPESVSARAGAKLRSGNLCVLIIKDVSRTDSGQYSLVAENSSAKVTQPLKIIIRDIPGPPEGPVVISDIDADACSLSWNKPLEDGGSNITNYVVEKCDVSRGDWVTAVSSVSKTSCRLGKLIPGKEYVFRIRAENRFGLSDPIQSDRMVAKFPFDVPSEPLNCRINKTNKDCMFVAWDKPKSDGGSPITGYYIERKERNSLLWVKANDTVVRTTEYPCAGLIEGLEYTFRVSAINRAGQGKPSAKTDFVTARTPVDTPGKPEILDVTKNSVTLVWTRPKNDGGSKIIGYYVEAMQVPGDSWIRCNTSSQNVPKEEYTVTNLERDLQYQFRVIAKTAVNISKPSEPTDPTLVCAENVPPRLELNVRMQKGLKVKAGATVLLEAEVFGKPMPRVTWRRGDDSLKSCEGHVITHQRHHFQLEMTAVTKEQTGMYTILAENASGSKTAEIELNVLDVPSSPVAAKYLDVLATSIKLSWEAPLRDGGAPISNYIVDKRETSRANWAQVSSKIKGDVLELTVEKLIEGHEYQFRIRAENIWGVGDPLITNPVIAKNPFTVPGPPEVPVITNVTKEQMTVSWREPADDGKSTILGYILEKKETKDLNWTKVNRKPITERSLAVTGLTEGAEYEFRVLAVNVAGVAPPGPIVNPSVIDTTHSTISLTWTAPASDGGSPVIGYLVECKRANTADWIRCNIPRNLQETSYVIQNLIDKNEYQCRITAVNKVGFSEPVEVPGKHVAKDIIVAPEAVLSAELKQGLELNAGATMKLEASIKGRPTPKITWAKMNTNIKDRQGISIKSSHTDTIVTVENVNRYDAGKYILNLESVAGMKMYTIVVKVYDTPGPPVNLMVKETSKDSASIFWDSPLMDGGHEVTHYIVEKRDTERKAWSIATNNCNKTSFKVPDLNAGRSYCFRVSAVNKLGAGEYCETADSVRASEEPGAVMDFKTVLVTKDSCTLSWKKPLNDGGSRIICYVLEVLNGDDKYKELMRSKNMQYSAKDLVEGKEYTYRVKAINDSGEGAAKELKVFAKDQIIHPNCDLRDLPNMSYIAKEGSTVRLKIPIIGKPIPKVSWKKGDDEDLKDSGRVCAESSSVNTTLLIRDCQRNDASKYTITLRNSAGTKESTIFIRVVGKPGIPSGTIKFKEVTADGATLKWGVPKDDGGSEITNYILEKRDSVTNMWVTVSSSVETNSMRVTGLHEGTEYIFRVCAENKYGVGEGLKSDPIIAKHPFNVPEAPPPPQIMSMRHNCAYLAWSDPRKTGGSPITGYHVEFKERNSMLWKRTSPAPLRMKEHSVTGLTEGLEYEFRVMAINLAGTGKPSAPTDPQVALDPIDAPGKPDVVSITKSTVTLQWTEPQFDGGHRLTGYVIERRDLPSKIWMKANNVNVLEPAFTVTDLQEGCKYEFRIRAKNAAGAISPPSEQTDTIICRDEYAAPTIVIDAQVKEGLTVRAGDTIVITATSILGKPAPTSCWSKGGKYFKASDLVQLETSPTSSTLSIKYATRKDTGDYVITASNPFGVKEETVKVTVLDVPDRPGPIECSGISSEKVALTWTAPTEDGGSPIKYYTLEKRETSRLLWTILEEKVIDCHYVAYKLIQGNEYFFRVSAVNQYGTSESSHSEAVKMVDRFGPPGPPSKPEVEKVDGHSATVTWRRPTDDGGSDIIGYCVEKKEKRGTRWVRASKTLIAELTFEVTGLTEDIEYEFRVLAENRAGFGEPSEPSMPAPTPPESIIPTTVTKNSGPVKILEISRTYCVFAWETPDNDGGVPINNYVVEIRDTTSQTWTELSTTVIRTIYKAIRLIPGSEYQFRVKAKNRYGVGPSITSEAVVAAYPFKVPGPPGTPSIVAFTKDSITIGWNEPVSDGGNEVIGYHVERKERSSIMWYKISKSLVKGNIFKSTGLEDGVAYEFRVMAENMAGVGKPSKTSEAILALDPVDPPGQPVPIHVNKNVVTIQWSKPEYDGGFKITGYTVEKRELPTGRWIRANFTNIIDTTFTISGLTQDASYEFRVIARNSAGAISVPSEPSGPITCKDDIVEPRIMVDAIFKDVILVKSGETFRLDADIAGQPTPCMVWTKNGKEIENTMKLEVKFTEFATTLTSKDSVRSDGGEFVLTATNAGGYAKHIFKVKVLDRPGPPVGPLELSNVTAETCLITWAPPTDDGGAEIQGYVIEKRESSRIVWTNVVSGLRAMQYKSQKLNLKPQLNQLLQVDKLKNG</sequence>
<feature type="domain" description="Fibronectin type-III" evidence="5">
    <location>
        <begin position="2294"/>
        <end position="2387"/>
    </location>
</feature>
<dbReference type="CDD" id="cd00063">
    <property type="entry name" value="FN3"/>
    <property type="match status" value="40"/>
</dbReference>
<feature type="domain" description="Fibronectin type-III" evidence="5">
    <location>
        <begin position="936"/>
        <end position="1031"/>
    </location>
</feature>
<gene>
    <name evidence="6" type="ORF">D4764_01G0000260</name>
</gene>
<feature type="domain" description="Fibronectin type-III" evidence="5">
    <location>
        <begin position="4165"/>
        <end position="4256"/>
    </location>
</feature>
<dbReference type="InterPro" id="IPR007110">
    <property type="entry name" value="Ig-like_dom"/>
</dbReference>
<dbReference type="FunFam" id="2.60.40.10:FF:000034">
    <property type="entry name" value="Titin isoform A"/>
    <property type="match status" value="8"/>
</dbReference>
<dbReference type="GO" id="GO:0031430">
    <property type="term" value="C:M band"/>
    <property type="evidence" value="ECO:0007669"/>
    <property type="project" value="TreeGrafter"/>
</dbReference>
<feature type="domain" description="Fibronectin type-III" evidence="5">
    <location>
        <begin position="739"/>
        <end position="836"/>
    </location>
</feature>
<dbReference type="PROSITE" id="PS50835">
    <property type="entry name" value="IG_LIKE"/>
    <property type="match status" value="12"/>
</dbReference>
<feature type="domain" description="Fibronectin type-III" evidence="5">
    <location>
        <begin position="4359"/>
        <end position="4458"/>
    </location>
</feature>
<evidence type="ECO:0000256" key="2">
    <source>
        <dbReference type="ARBA" id="ARBA00023319"/>
    </source>
</evidence>
<feature type="domain" description="Fibronectin type-III" evidence="5">
    <location>
        <begin position="3093"/>
        <end position="3221"/>
    </location>
</feature>
<feature type="domain" description="Fibronectin type-III" evidence="5">
    <location>
        <begin position="1895"/>
        <end position="1995"/>
    </location>
</feature>
<feature type="domain" description="Ig-like" evidence="4">
    <location>
        <begin position="1120"/>
        <end position="1225"/>
    </location>
</feature>
<evidence type="ECO:0000259" key="5">
    <source>
        <dbReference type="PROSITE" id="PS50853"/>
    </source>
</evidence>
<name>A0A5C6PMX3_9TELE</name>
<dbReference type="InterPro" id="IPR003599">
    <property type="entry name" value="Ig_sub"/>
</dbReference>
<feature type="domain" description="Fibronectin type-III" evidence="5">
    <location>
        <begin position="3287"/>
        <end position="3383"/>
    </location>
</feature>
<feature type="domain" description="Fibronectin type-III" evidence="5">
    <location>
        <begin position="4854"/>
        <end position="4949"/>
    </location>
</feature>
<feature type="domain" description="Fibronectin type-III" evidence="5">
    <location>
        <begin position="2688"/>
        <end position="2783"/>
    </location>
</feature>
<dbReference type="CDD" id="cd05748">
    <property type="entry name" value="Ig_Titin_like"/>
    <property type="match status" value="2"/>
</dbReference>
<feature type="domain" description="Fibronectin type-III" evidence="5">
    <location>
        <begin position="2393"/>
        <end position="2487"/>
    </location>
</feature>
<feature type="domain" description="Fibronectin type-III" evidence="5">
    <location>
        <begin position="637"/>
        <end position="736"/>
    </location>
</feature>
<dbReference type="FunFam" id="2.60.40.10:FF:000127">
    <property type="entry name" value="titin isoform X1"/>
    <property type="match status" value="1"/>
</dbReference>
<feature type="region of interest" description="Disordered" evidence="3">
    <location>
        <begin position="4852"/>
        <end position="4874"/>
    </location>
</feature>
<dbReference type="SMART" id="SM00409">
    <property type="entry name" value="IG"/>
    <property type="match status" value="14"/>
</dbReference>
<feature type="domain" description="Fibronectin type-III" evidence="5">
    <location>
        <begin position="4556"/>
        <end position="4652"/>
    </location>
</feature>
<keyword evidence="1" id="KW-0677">Repeat</keyword>
<dbReference type="FunFam" id="2.60.40.10:FF:002123">
    <property type="entry name" value="Titin, tandem duplicate 1"/>
    <property type="match status" value="1"/>
</dbReference>
<feature type="domain" description="Fibronectin type-III" evidence="5">
    <location>
        <begin position="1232"/>
        <end position="1326"/>
    </location>
</feature>
<feature type="domain" description="Fibronectin type-III" evidence="5">
    <location>
        <begin position="1601"/>
        <end position="1695"/>
    </location>
</feature>
<evidence type="ECO:0000256" key="3">
    <source>
        <dbReference type="SAM" id="MobiDB-lite"/>
    </source>
</evidence>
<feature type="domain" description="Fibronectin type-III" evidence="5">
    <location>
        <begin position="1997"/>
        <end position="2092"/>
    </location>
</feature>
<accession>A0A5C6PMX3</accession>
<feature type="domain" description="Fibronectin type-III" evidence="5">
    <location>
        <begin position="3785"/>
        <end position="3883"/>
    </location>
</feature>
<dbReference type="FunFam" id="2.60.40.10:FF:000012">
    <property type="entry name" value="titin isoform X1"/>
    <property type="match status" value="3"/>
</dbReference>
<feature type="region of interest" description="Disordered" evidence="3">
    <location>
        <begin position="4934"/>
        <end position="4953"/>
    </location>
</feature>
<evidence type="ECO:0000313" key="7">
    <source>
        <dbReference type="Proteomes" id="UP000324091"/>
    </source>
</evidence>
<dbReference type="FunFam" id="2.60.40.10:FF:000135">
    <property type="entry name" value="Titin a"/>
    <property type="match status" value="6"/>
</dbReference>
<feature type="domain" description="Ig-like" evidence="4">
    <location>
        <begin position="2196"/>
        <end position="2287"/>
    </location>
</feature>
<feature type="region of interest" description="Disordered" evidence="3">
    <location>
        <begin position="3133"/>
        <end position="3165"/>
    </location>
</feature>
<dbReference type="FunFam" id="2.60.40.10:FF:000980">
    <property type="entry name" value="Titin b"/>
    <property type="match status" value="1"/>
</dbReference>
<dbReference type="SUPFAM" id="SSF49265">
    <property type="entry name" value="Fibronectin type III"/>
    <property type="match status" value="24"/>
</dbReference>
<feature type="domain" description="Ig-like" evidence="4">
    <location>
        <begin position="3970"/>
        <end position="4043"/>
    </location>
</feature>
<feature type="domain" description="Fibronectin type-III" evidence="5">
    <location>
        <begin position="3884"/>
        <end position="3965"/>
    </location>
</feature>
<feature type="domain" description="Ig-like" evidence="4">
    <location>
        <begin position="111"/>
        <end position="225"/>
    </location>
</feature>
<dbReference type="InterPro" id="IPR013098">
    <property type="entry name" value="Ig_I-set"/>
</dbReference>
<dbReference type="FunFam" id="2.60.40.10:FF:000986">
    <property type="entry name" value="Titin b"/>
    <property type="match status" value="1"/>
</dbReference>
<feature type="domain" description="Fibronectin type-III" evidence="5">
    <location>
        <begin position="1440"/>
        <end position="1537"/>
    </location>
</feature>
<dbReference type="PANTHER" id="PTHR14340">
    <property type="entry name" value="MICROFIBRIL-ASSOCIATED GLYCOPROTEIN 3"/>
    <property type="match status" value="1"/>
</dbReference>
<dbReference type="SMART" id="SM00060">
    <property type="entry name" value="FN3"/>
    <property type="match status" value="40"/>
</dbReference>
<feature type="domain" description="Ig-like" evidence="4">
    <location>
        <begin position="5256"/>
        <end position="5347"/>
    </location>
</feature>
<organism evidence="6 7">
    <name type="scientific">Takifugu flavidus</name>
    <name type="common">sansaifugu</name>
    <dbReference type="NCBI Taxonomy" id="433684"/>
    <lineage>
        <taxon>Eukaryota</taxon>
        <taxon>Metazoa</taxon>
        <taxon>Chordata</taxon>
        <taxon>Craniata</taxon>
        <taxon>Vertebrata</taxon>
        <taxon>Euteleostomi</taxon>
        <taxon>Actinopterygii</taxon>
        <taxon>Neopterygii</taxon>
        <taxon>Teleostei</taxon>
        <taxon>Neoteleostei</taxon>
        <taxon>Acanthomorphata</taxon>
        <taxon>Eupercaria</taxon>
        <taxon>Tetraodontiformes</taxon>
        <taxon>Tetradontoidea</taxon>
        <taxon>Tetraodontidae</taxon>
        <taxon>Takifugu</taxon>
    </lineage>
</organism>
<feature type="domain" description="Ig-like" evidence="4">
    <location>
        <begin position="4656"/>
        <end position="4748"/>
    </location>
</feature>